<feature type="chain" id="PRO_5038012318" description="Secreted protein" evidence="1">
    <location>
        <begin position="38"/>
        <end position="159"/>
    </location>
</feature>
<feature type="signal peptide" evidence="1">
    <location>
        <begin position="1"/>
        <end position="37"/>
    </location>
</feature>
<dbReference type="RefSeq" id="WP_189326649.1">
    <property type="nucleotide sequence ID" value="NZ_BMPQ01000034.1"/>
</dbReference>
<sequence length="159" mass="16797">MSVRPMSTSRRKAVGVSGLAVAATLMGAAVAPAPAAADDGDRTKTVACESLHVDDRNGNVHAKTRNCTVTWGKNIIDGAYWQTVKFQLLDSSTDGVCGYANVIASDTGNSKRVKECDGVWTTRTASFSGRSSNIFIRVAYGDNSTYGNISTNVPRPSGF</sequence>
<protein>
    <recommendedName>
        <fullName evidence="4">Secreted protein</fullName>
    </recommendedName>
</protein>
<dbReference type="Proteomes" id="UP000637788">
    <property type="component" value="Unassembled WGS sequence"/>
</dbReference>
<organism evidence="2 3">
    <name type="scientific">Streptomyces flaveus</name>
    <dbReference type="NCBI Taxonomy" id="66370"/>
    <lineage>
        <taxon>Bacteria</taxon>
        <taxon>Bacillati</taxon>
        <taxon>Actinomycetota</taxon>
        <taxon>Actinomycetes</taxon>
        <taxon>Kitasatosporales</taxon>
        <taxon>Streptomycetaceae</taxon>
        <taxon>Streptomyces</taxon>
        <taxon>Streptomyces aurantiacus group</taxon>
    </lineage>
</organism>
<keyword evidence="3" id="KW-1185">Reference proteome</keyword>
<dbReference type="PROSITE" id="PS51318">
    <property type="entry name" value="TAT"/>
    <property type="match status" value="1"/>
</dbReference>
<evidence type="ECO:0000313" key="2">
    <source>
        <dbReference type="EMBL" id="GGL07260.1"/>
    </source>
</evidence>
<proteinExistence type="predicted"/>
<keyword evidence="1" id="KW-0732">Signal</keyword>
<evidence type="ECO:0000256" key="1">
    <source>
        <dbReference type="SAM" id="SignalP"/>
    </source>
</evidence>
<dbReference type="InterPro" id="IPR006311">
    <property type="entry name" value="TAT_signal"/>
</dbReference>
<comment type="caution">
    <text evidence="2">The sequence shown here is derived from an EMBL/GenBank/DDBJ whole genome shotgun (WGS) entry which is preliminary data.</text>
</comment>
<name>A0A917VRI6_9ACTN</name>
<reference evidence="2" key="1">
    <citation type="journal article" date="2014" name="Int. J. Syst. Evol. Microbiol.">
        <title>Complete genome sequence of Corynebacterium casei LMG S-19264T (=DSM 44701T), isolated from a smear-ripened cheese.</title>
        <authorList>
            <consortium name="US DOE Joint Genome Institute (JGI-PGF)"/>
            <person name="Walter F."/>
            <person name="Albersmeier A."/>
            <person name="Kalinowski J."/>
            <person name="Ruckert C."/>
        </authorList>
    </citation>
    <scope>NUCLEOTIDE SEQUENCE</scope>
    <source>
        <strain evidence="2">JCM 3035</strain>
    </source>
</reference>
<dbReference type="AlphaFoldDB" id="A0A917VRI6"/>
<evidence type="ECO:0008006" key="4">
    <source>
        <dbReference type="Google" id="ProtNLM"/>
    </source>
</evidence>
<accession>A0A917VRI6</accession>
<gene>
    <name evidence="2" type="ORF">GCM10010094_80090</name>
</gene>
<evidence type="ECO:0000313" key="3">
    <source>
        <dbReference type="Proteomes" id="UP000637788"/>
    </source>
</evidence>
<reference evidence="2" key="2">
    <citation type="submission" date="2020-09" db="EMBL/GenBank/DDBJ databases">
        <authorList>
            <person name="Sun Q."/>
            <person name="Ohkuma M."/>
        </authorList>
    </citation>
    <scope>NUCLEOTIDE SEQUENCE</scope>
    <source>
        <strain evidence="2">JCM 3035</strain>
    </source>
</reference>
<dbReference type="EMBL" id="BMPQ01000034">
    <property type="protein sequence ID" value="GGL07260.1"/>
    <property type="molecule type" value="Genomic_DNA"/>
</dbReference>